<accession>A0ABM1NHS0</accession>
<evidence type="ECO:0000313" key="1">
    <source>
        <dbReference type="Proteomes" id="UP000695000"/>
    </source>
</evidence>
<organism evidence="1 3">
    <name type="scientific">Nicrophorus vespilloides</name>
    <name type="common">Boreal carrion beetle</name>
    <dbReference type="NCBI Taxonomy" id="110193"/>
    <lineage>
        <taxon>Eukaryota</taxon>
        <taxon>Metazoa</taxon>
        <taxon>Ecdysozoa</taxon>
        <taxon>Arthropoda</taxon>
        <taxon>Hexapoda</taxon>
        <taxon>Insecta</taxon>
        <taxon>Pterygota</taxon>
        <taxon>Neoptera</taxon>
        <taxon>Endopterygota</taxon>
        <taxon>Coleoptera</taxon>
        <taxon>Polyphaga</taxon>
        <taxon>Staphyliniformia</taxon>
        <taxon>Silphidae</taxon>
        <taxon>Nicrophorinae</taxon>
        <taxon>Nicrophorus</taxon>
    </lineage>
</organism>
<sequence>MFDKVRSIFAHGVNIKHSLLKVAISCAENGYAVWFITPQEINSLPDNLPIPDTEVSKLLTFLYLKDYSDFLSILHGIHGWNKIPNIIIVNSLNVYVREDNNDFVSAAHIISNVISAGMVCAKKHKDNKAMVLMGCSNIDFYKKFIDLHCSEVFNADSNDLGLIVNG</sequence>
<proteinExistence type="predicted"/>
<dbReference type="RefSeq" id="XP_017786371.1">
    <property type="nucleotide sequence ID" value="XM_017930882.1"/>
</dbReference>
<dbReference type="RefSeq" id="XP_017786369.1">
    <property type="nucleotide sequence ID" value="XM_017930880.1"/>
</dbReference>
<evidence type="ECO:0000313" key="4">
    <source>
        <dbReference type="RefSeq" id="XP_017786371.1"/>
    </source>
</evidence>
<keyword evidence="1" id="KW-1185">Reference proteome</keyword>
<dbReference type="Proteomes" id="UP000695000">
    <property type="component" value="Unplaced"/>
</dbReference>
<evidence type="ECO:0000313" key="2">
    <source>
        <dbReference type="RefSeq" id="XP_017786369.1"/>
    </source>
</evidence>
<reference evidence="2 3" key="1">
    <citation type="submission" date="2025-05" db="UniProtKB">
        <authorList>
            <consortium name="RefSeq"/>
        </authorList>
    </citation>
    <scope>IDENTIFICATION</scope>
    <source>
        <tissue evidence="2 3">Whole Larva</tissue>
    </source>
</reference>
<protein>
    <submittedName>
        <fullName evidence="2 4">Uncharacterized protein LOC108569363 isoform X1</fullName>
    </submittedName>
    <submittedName>
        <fullName evidence="3">Uncharacterized protein LOC108569363 isoform X2</fullName>
    </submittedName>
</protein>
<evidence type="ECO:0000313" key="3">
    <source>
        <dbReference type="RefSeq" id="XP_017786370.1"/>
    </source>
</evidence>
<dbReference type="GeneID" id="108569363"/>
<dbReference type="RefSeq" id="XP_017786370.1">
    <property type="nucleotide sequence ID" value="XM_017930881.1"/>
</dbReference>
<name>A0ABM1NHS0_NICVS</name>
<gene>
    <name evidence="2 3 4" type="primary">LOC108569363</name>
</gene>